<dbReference type="GO" id="GO:0005829">
    <property type="term" value="C:cytosol"/>
    <property type="evidence" value="ECO:0007669"/>
    <property type="project" value="TreeGrafter"/>
</dbReference>
<dbReference type="EC" id="4.1.1.37" evidence="4 14"/>
<dbReference type="GO" id="GO:0004853">
    <property type="term" value="F:uroporphyrinogen decarboxylase activity"/>
    <property type="evidence" value="ECO:0007669"/>
    <property type="project" value="UniProtKB-EC"/>
</dbReference>
<evidence type="ECO:0000256" key="15">
    <source>
        <dbReference type="RuleBase" id="RU004169"/>
    </source>
</evidence>
<comment type="function">
    <text evidence="13">Catalyzes the sequential decarboxylation of four acetate groups of uroporphyrinogen-III (octacarboxyporphyrin) to yield coproporphyrinogen-III (tetracarboxyporphyrin) with the formation of intermediate hepta-, hexa- and penta-carboxylate porphyrinogens in the heme biosynthesis pathway. Acts on a number of porphyrinogens, but only coproporphyrinogen III can ultimately be converted to heme.</text>
</comment>
<gene>
    <name evidence="18" type="ORF">BDY21DRAFT_177735</name>
</gene>
<evidence type="ECO:0000256" key="10">
    <source>
        <dbReference type="ARBA" id="ARBA00023244"/>
    </source>
</evidence>
<organism evidence="18 19">
    <name type="scientific">Lineolata rhizophorae</name>
    <dbReference type="NCBI Taxonomy" id="578093"/>
    <lineage>
        <taxon>Eukaryota</taxon>
        <taxon>Fungi</taxon>
        <taxon>Dikarya</taxon>
        <taxon>Ascomycota</taxon>
        <taxon>Pezizomycotina</taxon>
        <taxon>Dothideomycetes</taxon>
        <taxon>Dothideomycetes incertae sedis</taxon>
        <taxon>Lineolatales</taxon>
        <taxon>Lineolataceae</taxon>
        <taxon>Lineolata</taxon>
    </lineage>
</organism>
<evidence type="ECO:0000256" key="7">
    <source>
        <dbReference type="ARBA" id="ARBA00022793"/>
    </source>
</evidence>
<evidence type="ECO:0000259" key="16">
    <source>
        <dbReference type="PROSITE" id="PS00906"/>
    </source>
</evidence>
<dbReference type="NCBIfam" id="TIGR01464">
    <property type="entry name" value="hemE"/>
    <property type="match status" value="1"/>
</dbReference>
<evidence type="ECO:0000256" key="2">
    <source>
        <dbReference type="ARBA" id="ARBA00004804"/>
    </source>
</evidence>
<evidence type="ECO:0000256" key="4">
    <source>
        <dbReference type="ARBA" id="ARBA00012288"/>
    </source>
</evidence>
<dbReference type="PROSITE" id="PS00906">
    <property type="entry name" value="UROD_1"/>
    <property type="match status" value="1"/>
</dbReference>
<name>A0A6A6P7B5_9PEZI</name>
<feature type="domain" description="Uroporphyrinogen decarboxylase (URO-D)" evidence="16">
    <location>
        <begin position="26"/>
        <end position="35"/>
    </location>
</feature>
<protein>
    <recommendedName>
        <fullName evidence="5 14">Uroporphyrinogen decarboxylase</fullName>
        <ecNumber evidence="4 14">4.1.1.37</ecNumber>
    </recommendedName>
</protein>
<dbReference type="EMBL" id="MU001674">
    <property type="protein sequence ID" value="KAF2459769.1"/>
    <property type="molecule type" value="Genomic_DNA"/>
</dbReference>
<dbReference type="Gene3D" id="3.20.20.210">
    <property type="match status" value="1"/>
</dbReference>
<dbReference type="GO" id="GO:0006782">
    <property type="term" value="P:protoporphyrinogen IX biosynthetic process"/>
    <property type="evidence" value="ECO:0007669"/>
    <property type="project" value="UniProtKB-UniPathway"/>
</dbReference>
<comment type="pathway">
    <text evidence="2 14">Porphyrin-containing compound metabolism; protoporphyrin-IX biosynthesis; coproporphyrinogen-III from 5-aminolevulinate: step 4/4.</text>
</comment>
<evidence type="ECO:0000256" key="13">
    <source>
        <dbReference type="ARBA" id="ARBA00058098"/>
    </source>
</evidence>
<keyword evidence="19" id="KW-1185">Reference proteome</keyword>
<evidence type="ECO:0000256" key="1">
    <source>
        <dbReference type="ARBA" id="ARBA00004496"/>
    </source>
</evidence>
<comment type="catalytic activity">
    <reaction evidence="12">
        <text>uroporphyrinogen I + 4 H(+) = coproporphyrinogen I + 4 CO2</text>
        <dbReference type="Rhea" id="RHEA:31239"/>
        <dbReference type="ChEBI" id="CHEBI:15378"/>
        <dbReference type="ChEBI" id="CHEBI:16526"/>
        <dbReference type="ChEBI" id="CHEBI:62626"/>
        <dbReference type="ChEBI" id="CHEBI:62631"/>
    </reaction>
</comment>
<proteinExistence type="inferred from homology"/>
<comment type="similarity">
    <text evidence="3 15">Belongs to the uroporphyrinogen decarboxylase family.</text>
</comment>
<dbReference type="InterPro" id="IPR006361">
    <property type="entry name" value="Uroporphyrinogen_deCO2ase_HemE"/>
</dbReference>
<comment type="subcellular location">
    <subcellularLocation>
        <location evidence="1">Cytoplasm</location>
    </subcellularLocation>
</comment>
<evidence type="ECO:0000256" key="11">
    <source>
        <dbReference type="ARBA" id="ARBA00048033"/>
    </source>
</evidence>
<dbReference type="PANTHER" id="PTHR21091">
    <property type="entry name" value="METHYLTETRAHYDROFOLATE:HOMOCYSTEINE METHYLTRANSFERASE RELATED"/>
    <property type="match status" value="1"/>
</dbReference>
<dbReference type="InterPro" id="IPR000257">
    <property type="entry name" value="Uroporphyrinogen_deCOase"/>
</dbReference>
<keyword evidence="7 14" id="KW-0210">Decarboxylase</keyword>
<comment type="catalytic activity">
    <reaction evidence="11 14">
        <text>uroporphyrinogen III + 4 H(+) = coproporphyrinogen III + 4 CO2</text>
        <dbReference type="Rhea" id="RHEA:19865"/>
        <dbReference type="ChEBI" id="CHEBI:15378"/>
        <dbReference type="ChEBI" id="CHEBI:16526"/>
        <dbReference type="ChEBI" id="CHEBI:57308"/>
        <dbReference type="ChEBI" id="CHEBI:57309"/>
        <dbReference type="EC" id="4.1.1.37"/>
    </reaction>
</comment>
<keyword evidence="9 14" id="KW-0456">Lyase</keyword>
<evidence type="ECO:0000256" key="6">
    <source>
        <dbReference type="ARBA" id="ARBA00022490"/>
    </source>
</evidence>
<dbReference type="FunFam" id="3.20.20.210:FF:000004">
    <property type="entry name" value="Uroporphyrinogen decarboxylase"/>
    <property type="match status" value="1"/>
</dbReference>
<keyword evidence="8" id="KW-0350">Heme biosynthesis</keyword>
<dbReference type="InterPro" id="IPR038071">
    <property type="entry name" value="UROD/MetE-like_sf"/>
</dbReference>
<evidence type="ECO:0000256" key="3">
    <source>
        <dbReference type="ARBA" id="ARBA00009935"/>
    </source>
</evidence>
<dbReference type="Pfam" id="PF01208">
    <property type="entry name" value="URO-D"/>
    <property type="match status" value="1"/>
</dbReference>
<evidence type="ECO:0000256" key="8">
    <source>
        <dbReference type="ARBA" id="ARBA00023133"/>
    </source>
</evidence>
<evidence type="ECO:0000256" key="12">
    <source>
        <dbReference type="ARBA" id="ARBA00052550"/>
    </source>
</evidence>
<keyword evidence="10 14" id="KW-0627">Porphyrin biosynthesis</keyword>
<dbReference type="PROSITE" id="PS00907">
    <property type="entry name" value="UROD_2"/>
    <property type="match status" value="1"/>
</dbReference>
<evidence type="ECO:0000256" key="14">
    <source>
        <dbReference type="RuleBase" id="RU000554"/>
    </source>
</evidence>
<evidence type="ECO:0000256" key="9">
    <source>
        <dbReference type="ARBA" id="ARBA00023239"/>
    </source>
</evidence>
<evidence type="ECO:0000256" key="5">
    <source>
        <dbReference type="ARBA" id="ARBA00014308"/>
    </source>
</evidence>
<evidence type="ECO:0000313" key="19">
    <source>
        <dbReference type="Proteomes" id="UP000799766"/>
    </source>
</evidence>
<reference evidence="18" key="1">
    <citation type="journal article" date="2020" name="Stud. Mycol.">
        <title>101 Dothideomycetes genomes: a test case for predicting lifestyles and emergence of pathogens.</title>
        <authorList>
            <person name="Haridas S."/>
            <person name="Albert R."/>
            <person name="Binder M."/>
            <person name="Bloem J."/>
            <person name="Labutti K."/>
            <person name="Salamov A."/>
            <person name="Andreopoulos B."/>
            <person name="Baker S."/>
            <person name="Barry K."/>
            <person name="Bills G."/>
            <person name="Bluhm B."/>
            <person name="Cannon C."/>
            <person name="Castanera R."/>
            <person name="Culley D."/>
            <person name="Daum C."/>
            <person name="Ezra D."/>
            <person name="Gonzalez J."/>
            <person name="Henrissat B."/>
            <person name="Kuo A."/>
            <person name="Liang C."/>
            <person name="Lipzen A."/>
            <person name="Lutzoni F."/>
            <person name="Magnuson J."/>
            <person name="Mondo S."/>
            <person name="Nolan M."/>
            <person name="Ohm R."/>
            <person name="Pangilinan J."/>
            <person name="Park H.-J."/>
            <person name="Ramirez L."/>
            <person name="Alfaro M."/>
            <person name="Sun H."/>
            <person name="Tritt A."/>
            <person name="Yoshinaga Y."/>
            <person name="Zwiers L.-H."/>
            <person name="Turgeon B."/>
            <person name="Goodwin S."/>
            <person name="Spatafora J."/>
            <person name="Crous P."/>
            <person name="Grigoriev I."/>
        </authorList>
    </citation>
    <scope>NUCLEOTIDE SEQUENCE</scope>
    <source>
        <strain evidence="18">ATCC 16933</strain>
    </source>
</reference>
<dbReference type="PANTHER" id="PTHR21091:SF169">
    <property type="entry name" value="UROPORPHYRINOGEN DECARBOXYLASE"/>
    <property type="match status" value="1"/>
</dbReference>
<dbReference type="OrthoDB" id="339900at2759"/>
<feature type="domain" description="Uroporphyrinogen decarboxylase (URO-D)" evidence="17">
    <location>
        <begin position="151"/>
        <end position="167"/>
    </location>
</feature>
<evidence type="ECO:0000313" key="18">
    <source>
        <dbReference type="EMBL" id="KAF2459769.1"/>
    </source>
</evidence>
<accession>A0A6A6P7B5</accession>
<keyword evidence="6" id="KW-0963">Cytoplasm</keyword>
<dbReference type="SUPFAM" id="SSF51726">
    <property type="entry name" value="UROD/MetE-like"/>
    <property type="match status" value="1"/>
</dbReference>
<dbReference type="CDD" id="cd00717">
    <property type="entry name" value="URO-D"/>
    <property type="match status" value="1"/>
</dbReference>
<dbReference type="UniPathway" id="UPA00251">
    <property type="reaction ID" value="UER00321"/>
</dbReference>
<evidence type="ECO:0000259" key="17">
    <source>
        <dbReference type="PROSITE" id="PS00907"/>
    </source>
</evidence>
<dbReference type="AlphaFoldDB" id="A0A6A6P7B5"/>
<sequence length="369" mass="41138">MGSRFPELRNDLLLRTARGEKVERPPMWVMRQAGRYLPEYHEVKGNRDFFECCRTPSVACALTLQPIERYAGLIDAAIIFSDILVIPQAMGMEVVMVDKKGPHFPHPLTGPEDPQFARVMARDVDVRAELGYVFEAVTLTRRRLEGRVPLIGFCGAPWTLLCYMVEGGGTKLFKEAKTWVFKHGEASGKLLQKIAEVCVEYLAQKVVAGAQVGMIQVFDSWAGELSPASFKQFALPYLTYISDNLPRRLSELGEQPVPMTVFAKGAWYALEDLCKTTYDVIGLDWLHDPAQAYEVAQRYSKTLQGNADPGVLYGSHESISAVVENMVSGFGGGRQGWIANLGHGITPFVNPDDLKFFFEEIHRQTGAGR</sequence>
<dbReference type="Proteomes" id="UP000799766">
    <property type="component" value="Unassembled WGS sequence"/>
</dbReference>